<dbReference type="EMBL" id="CM043789">
    <property type="protein sequence ID" value="KAI4826668.1"/>
    <property type="molecule type" value="Genomic_DNA"/>
</dbReference>
<evidence type="ECO:0000313" key="1">
    <source>
        <dbReference type="EMBL" id="KAI4826668.1"/>
    </source>
</evidence>
<dbReference type="Proteomes" id="UP001057452">
    <property type="component" value="Chromosome 5"/>
</dbReference>
<accession>A0ACB9XJ53</accession>
<comment type="caution">
    <text evidence="1">The sequence shown here is derived from an EMBL/GenBank/DDBJ whole genome shotgun (WGS) entry which is preliminary data.</text>
</comment>
<proteinExistence type="predicted"/>
<keyword evidence="2" id="KW-1185">Reference proteome</keyword>
<protein>
    <submittedName>
        <fullName evidence="1">Uncharacterized protein</fullName>
    </submittedName>
</protein>
<sequence>MGPRCLPLCHYRLLGRDGAMDGWLWGGGGCVVQCANINNGSNEGEETPGVKKTSLLCHDWQRVANVFKWVQTQMGSRFGGRTCVGFASGPWMAQLGAPSPLQTEVTGPL</sequence>
<evidence type="ECO:0000313" key="2">
    <source>
        <dbReference type="Proteomes" id="UP001057452"/>
    </source>
</evidence>
<organism evidence="1 2">
    <name type="scientific">Chaenocephalus aceratus</name>
    <name type="common">Blackfin icefish</name>
    <name type="synonym">Chaenichthys aceratus</name>
    <dbReference type="NCBI Taxonomy" id="36190"/>
    <lineage>
        <taxon>Eukaryota</taxon>
        <taxon>Metazoa</taxon>
        <taxon>Chordata</taxon>
        <taxon>Craniata</taxon>
        <taxon>Vertebrata</taxon>
        <taxon>Euteleostomi</taxon>
        <taxon>Actinopterygii</taxon>
        <taxon>Neopterygii</taxon>
        <taxon>Teleostei</taxon>
        <taxon>Neoteleostei</taxon>
        <taxon>Acanthomorphata</taxon>
        <taxon>Eupercaria</taxon>
        <taxon>Perciformes</taxon>
        <taxon>Notothenioidei</taxon>
        <taxon>Channichthyidae</taxon>
        <taxon>Chaenocephalus</taxon>
    </lineage>
</organism>
<feature type="non-terminal residue" evidence="1">
    <location>
        <position position="109"/>
    </location>
</feature>
<reference evidence="1" key="1">
    <citation type="submission" date="2022-05" db="EMBL/GenBank/DDBJ databases">
        <title>Chromosome-level genome of Chaenocephalus aceratus.</title>
        <authorList>
            <person name="Park H."/>
        </authorList>
    </citation>
    <scope>NUCLEOTIDE SEQUENCE</scope>
    <source>
        <strain evidence="1">KU_202001</strain>
    </source>
</reference>
<gene>
    <name evidence="1" type="ORF">KUCAC02_030102</name>
</gene>
<name>A0ACB9XJ53_CHAAC</name>